<keyword evidence="2" id="KW-0472">Membrane</keyword>
<keyword evidence="2" id="KW-1133">Transmembrane helix</keyword>
<evidence type="ECO:0000256" key="2">
    <source>
        <dbReference type="SAM" id="Phobius"/>
    </source>
</evidence>
<keyword evidence="4" id="KW-1185">Reference proteome</keyword>
<dbReference type="EMBL" id="JAUSYY010000001">
    <property type="protein sequence ID" value="MDQ0894513.1"/>
    <property type="molecule type" value="Genomic_DNA"/>
</dbReference>
<gene>
    <name evidence="3" type="ORF">QFZ26_002068</name>
</gene>
<evidence type="ECO:0000313" key="3">
    <source>
        <dbReference type="EMBL" id="MDQ0894513.1"/>
    </source>
</evidence>
<reference evidence="3 4" key="1">
    <citation type="submission" date="2023-07" db="EMBL/GenBank/DDBJ databases">
        <title>Comparative genomics of wheat-associated soil bacteria to identify genetic determinants of phenazine resistance.</title>
        <authorList>
            <person name="Mouncey N."/>
        </authorList>
    </citation>
    <scope>NUCLEOTIDE SEQUENCE [LARGE SCALE GENOMIC DNA]</scope>
    <source>
        <strain evidence="3 4">V3I3</strain>
    </source>
</reference>
<name>A0ABU0R8W1_9MICO</name>
<comment type="caution">
    <text evidence="3">The sequence shown here is derived from an EMBL/GenBank/DDBJ whole genome shotgun (WGS) entry which is preliminary data.</text>
</comment>
<keyword evidence="2" id="KW-0812">Transmembrane</keyword>
<dbReference type="Proteomes" id="UP001239083">
    <property type="component" value="Unassembled WGS sequence"/>
</dbReference>
<proteinExistence type="predicted"/>
<sequence>MTENPPSRRRMSTSVELLIGAVLGAILGWPITRALDEWAAESQLPWWAYLVGTGIGIAFVLFVMTFIIKAWRVSIWGWVGRLAKWLWDSRPVSLRRHRRDIERVMKSLIAPILEQSREIAREEIASSKMLEDAKAEYARAMTDIAQKIAQRRVNGTVAAAASSSKMIPLPAPRWHIQRVESDEHSDTFTLINSVERSVAREVRVDDSHDYNGEPNGVATILEGGHFEDLSGKASGDFRAEFSPSARQGGGTLDVTWYDDDGEKHHEYVRVAGWEKRPPQPDSWVAKGGQNILNPDETPF</sequence>
<organism evidence="3 4">
    <name type="scientific">Agromyces ramosus</name>
    <dbReference type="NCBI Taxonomy" id="33879"/>
    <lineage>
        <taxon>Bacteria</taxon>
        <taxon>Bacillati</taxon>
        <taxon>Actinomycetota</taxon>
        <taxon>Actinomycetes</taxon>
        <taxon>Micrococcales</taxon>
        <taxon>Microbacteriaceae</taxon>
        <taxon>Agromyces</taxon>
    </lineage>
</organism>
<evidence type="ECO:0000256" key="1">
    <source>
        <dbReference type="SAM" id="MobiDB-lite"/>
    </source>
</evidence>
<feature type="region of interest" description="Disordered" evidence="1">
    <location>
        <begin position="275"/>
        <end position="299"/>
    </location>
</feature>
<protein>
    <submittedName>
        <fullName evidence="3">Uncharacterized protein</fullName>
    </submittedName>
</protein>
<feature type="transmembrane region" description="Helical" evidence="2">
    <location>
        <begin position="12"/>
        <end position="31"/>
    </location>
</feature>
<evidence type="ECO:0000313" key="4">
    <source>
        <dbReference type="Proteomes" id="UP001239083"/>
    </source>
</evidence>
<dbReference type="RefSeq" id="WP_307041812.1">
    <property type="nucleotide sequence ID" value="NZ_JAUSYY010000001.1"/>
</dbReference>
<accession>A0ABU0R8W1</accession>
<feature type="transmembrane region" description="Helical" evidence="2">
    <location>
        <begin position="46"/>
        <end position="68"/>
    </location>
</feature>